<name>O58987_PYRHO</name>
<evidence type="ECO:0000313" key="1">
    <source>
        <dbReference type="EMBL" id="BAA30369.1"/>
    </source>
</evidence>
<dbReference type="EMBL" id="BA000001">
    <property type="protein sequence ID" value="BAA30369.1"/>
    <property type="molecule type" value="Genomic_DNA"/>
</dbReference>
<dbReference type="EnsemblBacteria" id="BAA30369">
    <property type="protein sequence ID" value="BAA30369"/>
    <property type="gene ID" value="BAA30369"/>
</dbReference>
<reference evidence="1 2" key="1">
    <citation type="journal article" date="1998" name="DNA Res.">
        <title>Complete sequence and gene organization of the genome of a hyper-thermophilic archaebacterium, Pyrococcus horikoshii OT3.</title>
        <authorList>
            <person name="Kawarabayasi Y."/>
            <person name="Sawada M."/>
            <person name="Horikawa H."/>
            <person name="Haikawa Y."/>
            <person name="Hino Y."/>
            <person name="Yamamoto S."/>
            <person name="Sekine M."/>
            <person name="Baba S."/>
            <person name="Kosugi H."/>
            <person name="Hosoyama A."/>
            <person name="Nagai Y."/>
            <person name="Sakai M."/>
            <person name="Ogura K."/>
            <person name="Otuka R."/>
            <person name="Nakazawa H."/>
            <person name="Takamiya M."/>
            <person name="Ohfuku Y."/>
            <person name="Funahashi T."/>
            <person name="Tanaka T."/>
            <person name="Kudoh Y."/>
            <person name="Yamazaki J."/>
            <person name="Kushida N."/>
            <person name="Oguchi A."/>
            <person name="Aoki K."/>
            <person name="Nakamura Y."/>
            <person name="Robb T.F."/>
            <person name="Horikoshi K."/>
            <person name="Masuchi Y."/>
            <person name="Shizuya H."/>
            <person name="Kikuchi H."/>
        </authorList>
    </citation>
    <scope>NUCLEOTIDE SEQUENCE [LARGE SCALE GENOMIC DNA]</scope>
    <source>
        <strain evidence="2">ATCC 700860 / DSM 12428 / JCM 9974 / NBRC 100139 / OT-3</strain>
    </source>
</reference>
<sequence length="113" mass="12229">MSIFSGRGSRCFMFILLLLTLLSPAPVTKTKFLSMMSTITHFCPALLPAIITAILPTSIAGIHPTSFSFFDPASPTGSRWSIAALTIANTPSGDHFDVFIIKSYMDKSLMSIP</sequence>
<keyword evidence="2" id="KW-1185">Reference proteome</keyword>
<dbReference type="eggNOG" id="ENOG502N5PC">
    <property type="taxonomic scope" value="Archaea"/>
</dbReference>
<evidence type="ECO:0000313" key="2">
    <source>
        <dbReference type="Proteomes" id="UP000000752"/>
    </source>
</evidence>
<gene>
    <name evidence="1" type="ordered locus">PH1266</name>
</gene>
<protein>
    <submittedName>
        <fullName evidence="1">Uncharacterized protein</fullName>
    </submittedName>
</protein>
<organism evidence="1 2">
    <name type="scientific">Pyrococcus horikoshii (strain ATCC 700860 / DSM 12428 / JCM 9974 / NBRC 100139 / OT-3)</name>
    <dbReference type="NCBI Taxonomy" id="70601"/>
    <lineage>
        <taxon>Archaea</taxon>
        <taxon>Methanobacteriati</taxon>
        <taxon>Methanobacteriota</taxon>
        <taxon>Thermococci</taxon>
        <taxon>Thermococcales</taxon>
        <taxon>Thermococcaceae</taxon>
        <taxon>Pyrococcus</taxon>
    </lineage>
</organism>
<dbReference type="KEGG" id="pho:PH1266"/>
<accession>O58987</accession>
<dbReference type="AlphaFoldDB" id="O58987"/>
<proteinExistence type="predicted"/>
<dbReference type="PIR" id="G71071">
    <property type="entry name" value="G71071"/>
</dbReference>
<dbReference type="Proteomes" id="UP000000752">
    <property type="component" value="Chromosome"/>
</dbReference>